<dbReference type="InterPro" id="IPR029347">
    <property type="entry name" value="Raptor_N"/>
</dbReference>
<keyword evidence="1" id="KW-0853">WD repeat</keyword>
<sequence>MEALVAFSHTSNTCPPCLYDCSSQPLLTIPEGIPRSGSISSPPFLFPHTGGDKVYNVFDNQLPAALKRGLAEAAVDATHSILKDLVHKAMSETPGIFKETTDHLYNAATQEWETTLNQLLIELDGFDIGKSYTQYIPLPINNLDSWLKTPSIYVFDCSAAGMVVCLPSLALSTAGMVVNAFIELLDCGISNYPGSSRDCILLAACEAHETLPQSAEFPSCVYFLSYYTYQNDIEMVHTLAFCSGVLDSLAVELKASKEFSKLYAGIAVLWLHISLNQPSVYVAAFTIVEFMTRDMGK</sequence>
<comment type="caution">
    <text evidence="4">The sequence shown here is derived from an EMBL/GenBank/DDBJ whole genome shotgun (WGS) entry which is preliminary data.</text>
</comment>
<dbReference type="Proteomes" id="UP001358586">
    <property type="component" value="Chromosome 6"/>
</dbReference>
<protein>
    <recommendedName>
        <fullName evidence="3">Raptor N-terminal CASPase-like domain-containing protein</fullName>
    </recommendedName>
</protein>
<reference evidence="4 5" key="1">
    <citation type="submission" date="2023-03" db="EMBL/GenBank/DDBJ databases">
        <title>WGS of Gossypium arboreum.</title>
        <authorList>
            <person name="Yu D."/>
        </authorList>
    </citation>
    <scope>NUCLEOTIDE SEQUENCE [LARGE SCALE GENOMIC DNA]</scope>
    <source>
        <tissue evidence="4">Leaf</tissue>
    </source>
</reference>
<name>A0ABR0PNX3_GOSAR</name>
<dbReference type="EMBL" id="JARKNE010000006">
    <property type="protein sequence ID" value="KAK5826063.1"/>
    <property type="molecule type" value="Genomic_DNA"/>
</dbReference>
<evidence type="ECO:0000313" key="5">
    <source>
        <dbReference type="Proteomes" id="UP001358586"/>
    </source>
</evidence>
<organism evidence="4 5">
    <name type="scientific">Gossypium arboreum</name>
    <name type="common">Tree cotton</name>
    <name type="synonym">Gossypium nanking</name>
    <dbReference type="NCBI Taxonomy" id="29729"/>
    <lineage>
        <taxon>Eukaryota</taxon>
        <taxon>Viridiplantae</taxon>
        <taxon>Streptophyta</taxon>
        <taxon>Embryophyta</taxon>
        <taxon>Tracheophyta</taxon>
        <taxon>Spermatophyta</taxon>
        <taxon>Magnoliopsida</taxon>
        <taxon>eudicotyledons</taxon>
        <taxon>Gunneridae</taxon>
        <taxon>Pentapetalae</taxon>
        <taxon>rosids</taxon>
        <taxon>malvids</taxon>
        <taxon>Malvales</taxon>
        <taxon>Malvaceae</taxon>
        <taxon>Malvoideae</taxon>
        <taxon>Gossypium</taxon>
    </lineage>
</organism>
<dbReference type="Pfam" id="PF14538">
    <property type="entry name" value="Raptor_N"/>
    <property type="match status" value="1"/>
</dbReference>
<evidence type="ECO:0000256" key="1">
    <source>
        <dbReference type="ARBA" id="ARBA00022574"/>
    </source>
</evidence>
<dbReference type="InterPro" id="IPR004083">
    <property type="entry name" value="Raptor"/>
</dbReference>
<gene>
    <name evidence="4" type="ORF">PVK06_020971</name>
</gene>
<keyword evidence="5" id="KW-1185">Reference proteome</keyword>
<keyword evidence="2" id="KW-0677">Repeat</keyword>
<dbReference type="PANTHER" id="PTHR12848:SF16">
    <property type="entry name" value="REGULATORY-ASSOCIATED PROTEIN OF MTOR"/>
    <property type="match status" value="1"/>
</dbReference>
<evidence type="ECO:0000256" key="2">
    <source>
        <dbReference type="ARBA" id="ARBA00022737"/>
    </source>
</evidence>
<proteinExistence type="predicted"/>
<dbReference type="PANTHER" id="PTHR12848">
    <property type="entry name" value="REGULATORY-ASSOCIATED PROTEIN OF MTOR"/>
    <property type="match status" value="1"/>
</dbReference>
<evidence type="ECO:0000259" key="3">
    <source>
        <dbReference type="Pfam" id="PF14538"/>
    </source>
</evidence>
<evidence type="ECO:0000313" key="4">
    <source>
        <dbReference type="EMBL" id="KAK5826063.1"/>
    </source>
</evidence>
<accession>A0ABR0PNX3</accession>
<feature type="domain" description="Raptor N-terminal CASPase-like" evidence="3">
    <location>
        <begin position="130"/>
        <end position="164"/>
    </location>
</feature>